<accession>A0A150LGM0</accession>
<proteinExistence type="predicted"/>
<dbReference type="AlphaFoldDB" id="A0A150LGM0"/>
<gene>
    <name evidence="2" type="ORF">B4102_2195</name>
</gene>
<name>A0A150LGM0_9BACI</name>
<keyword evidence="1" id="KW-0175">Coiled coil</keyword>
<evidence type="ECO:0000313" key="3">
    <source>
        <dbReference type="Proteomes" id="UP000075666"/>
    </source>
</evidence>
<keyword evidence="3" id="KW-1185">Reference proteome</keyword>
<feature type="coiled-coil region" evidence="1">
    <location>
        <begin position="27"/>
        <end position="61"/>
    </location>
</feature>
<dbReference type="PATRIC" id="fig|46224.3.peg.4007"/>
<reference evidence="2 3" key="1">
    <citation type="submission" date="2016-01" db="EMBL/GenBank/DDBJ databases">
        <title>Genome Sequences of Twelve Sporeforming Bacillus Species Isolated from Foods.</title>
        <authorList>
            <person name="Berendsen E.M."/>
            <person name="Wells-Bennik M.H."/>
            <person name="Krawcyk A.O."/>
            <person name="De Jong A."/>
            <person name="Holsappel S."/>
            <person name="Eijlander R.T."/>
            <person name="Kuipers O.P."/>
        </authorList>
    </citation>
    <scope>NUCLEOTIDE SEQUENCE [LARGE SCALE GENOMIC DNA]</scope>
    <source>
        <strain evidence="2 3">B4102</strain>
    </source>
</reference>
<dbReference type="Proteomes" id="UP000075666">
    <property type="component" value="Unassembled WGS sequence"/>
</dbReference>
<dbReference type="RefSeq" id="WP_066226315.1">
    <property type="nucleotide sequence ID" value="NZ_LQYN01000006.1"/>
</dbReference>
<sequence>MNAKGFIMVSFALVISIFANIALGFNVSSKSQEMEEYSLHIKELKQQNKGLKKSLKDSEEIISDEQMVEDREAKKVVEDFFKTQYEYNSDTYKKRFEKIKRFVNNDVYGQLTAAGIPEVPNIKFENRITNMKLYLTAQNKELSGLVLLDTVYKIEGVTNPTTTQIFQVTVSKRGGKQQIISLKVLGTFASMSES</sequence>
<dbReference type="EMBL" id="LQYN01000006">
    <property type="protein sequence ID" value="KYD11467.1"/>
    <property type="molecule type" value="Genomic_DNA"/>
</dbReference>
<dbReference type="OrthoDB" id="2867501at2"/>
<evidence type="ECO:0000256" key="1">
    <source>
        <dbReference type="SAM" id="Coils"/>
    </source>
</evidence>
<evidence type="ECO:0000313" key="2">
    <source>
        <dbReference type="EMBL" id="KYD11467.1"/>
    </source>
</evidence>
<dbReference type="STRING" id="46224.B4102_2195"/>
<organism evidence="2 3">
    <name type="scientific">Heyndrickxia sporothermodurans</name>
    <dbReference type="NCBI Taxonomy" id="46224"/>
    <lineage>
        <taxon>Bacteria</taxon>
        <taxon>Bacillati</taxon>
        <taxon>Bacillota</taxon>
        <taxon>Bacilli</taxon>
        <taxon>Bacillales</taxon>
        <taxon>Bacillaceae</taxon>
        <taxon>Heyndrickxia</taxon>
    </lineage>
</organism>
<protein>
    <submittedName>
        <fullName evidence="2">Uncharacterized protein</fullName>
    </submittedName>
</protein>
<comment type="caution">
    <text evidence="2">The sequence shown here is derived from an EMBL/GenBank/DDBJ whole genome shotgun (WGS) entry which is preliminary data.</text>
</comment>